<reference evidence="7" key="1">
    <citation type="submission" date="2022-11" db="EMBL/GenBank/DDBJ databases">
        <authorList>
            <person name="Morgan W.R."/>
            <person name="Tartar A."/>
        </authorList>
    </citation>
    <scope>NUCLEOTIDE SEQUENCE</scope>
    <source>
        <strain evidence="7">ARSEF 373</strain>
    </source>
</reference>
<keyword evidence="5" id="KW-0187">Copper transport</keyword>
<dbReference type="EMBL" id="DAKRPA010000108">
    <property type="protein sequence ID" value="DAZ98356.1"/>
    <property type="molecule type" value="Genomic_DNA"/>
</dbReference>
<dbReference type="GO" id="GO:0005886">
    <property type="term" value="C:plasma membrane"/>
    <property type="evidence" value="ECO:0007669"/>
    <property type="project" value="TreeGrafter"/>
</dbReference>
<feature type="transmembrane region" description="Helical" evidence="5">
    <location>
        <begin position="190"/>
        <end position="210"/>
    </location>
</feature>
<comment type="subcellular location">
    <subcellularLocation>
        <location evidence="1 5">Membrane</location>
        <topology evidence="1 5">Multi-pass membrane protein</topology>
    </subcellularLocation>
</comment>
<feature type="signal peptide" evidence="6">
    <location>
        <begin position="1"/>
        <end position="26"/>
    </location>
</feature>
<keyword evidence="5" id="KW-0406">Ion transport</keyword>
<organism evidence="7 8">
    <name type="scientific">Lagenidium giganteum</name>
    <dbReference type="NCBI Taxonomy" id="4803"/>
    <lineage>
        <taxon>Eukaryota</taxon>
        <taxon>Sar</taxon>
        <taxon>Stramenopiles</taxon>
        <taxon>Oomycota</taxon>
        <taxon>Peronosporomycetes</taxon>
        <taxon>Pythiales</taxon>
        <taxon>Pythiaceae</taxon>
    </lineage>
</organism>
<feature type="transmembrane region" description="Helical" evidence="5">
    <location>
        <begin position="295"/>
        <end position="311"/>
    </location>
</feature>
<name>A0AAV2YVL9_9STRA</name>
<comment type="caution">
    <text evidence="7">The sequence shown here is derived from an EMBL/GenBank/DDBJ whole genome shotgun (WGS) entry which is preliminary data.</text>
</comment>
<feature type="chain" id="PRO_5043371329" description="Copper transport protein" evidence="6">
    <location>
        <begin position="27"/>
        <end position="329"/>
    </location>
</feature>
<sequence>MAAMARAGRCTRALLLLMAMLAVVAAKQDLTKTTCPLCDMDVRPEYVAPIAGGQAIYACEMAGHIDQLRNDPKANLGKPVKVDITKDEVYKSAKEITCLVCQKGFSELKYAVPWIKEGDQKIFACSLEHANMIFDNPQQYVAASTDGTGFCKAGSKGAVMFEGFQLAMGGNTECALLLFKPWILSSGVKYAFGFIGCVLLAVFLEAFGEYREHTEARFFREYGIVSSQNDYVEIETPSQLTVSYSGKPRVLPENSHVRIIRRIPFWCKCWLAVLYMVAITIAYFLMLVIMMYESLMFFAVVLGLGIGFFVFKDTEAEKMSGNVDPCCST</sequence>
<dbReference type="PANTHER" id="PTHR12483">
    <property type="entry name" value="SOLUTE CARRIER FAMILY 31 COPPER TRANSPORTERS"/>
    <property type="match status" value="1"/>
</dbReference>
<keyword evidence="4 5" id="KW-0472">Membrane</keyword>
<comment type="similarity">
    <text evidence="5">Belongs to the copper transporter (Ctr) (TC 1.A.56) family. SLC31A subfamily.</text>
</comment>
<keyword evidence="8" id="KW-1185">Reference proteome</keyword>
<keyword evidence="3 5" id="KW-1133">Transmembrane helix</keyword>
<evidence type="ECO:0000256" key="3">
    <source>
        <dbReference type="ARBA" id="ARBA00022989"/>
    </source>
</evidence>
<evidence type="ECO:0000313" key="7">
    <source>
        <dbReference type="EMBL" id="DAZ98356.1"/>
    </source>
</evidence>
<keyword evidence="6" id="KW-0732">Signal</keyword>
<feature type="transmembrane region" description="Helical" evidence="5">
    <location>
        <begin position="265"/>
        <end position="289"/>
    </location>
</feature>
<reference evidence="7" key="2">
    <citation type="journal article" date="2023" name="Microbiol Resour">
        <title>Decontamination and Annotation of the Draft Genome Sequence of the Oomycete Lagenidium giganteum ARSEF 373.</title>
        <authorList>
            <person name="Morgan W.R."/>
            <person name="Tartar A."/>
        </authorList>
    </citation>
    <scope>NUCLEOTIDE SEQUENCE</scope>
    <source>
        <strain evidence="7">ARSEF 373</strain>
    </source>
</reference>
<dbReference type="Proteomes" id="UP001146120">
    <property type="component" value="Unassembled WGS sequence"/>
</dbReference>
<dbReference type="PANTHER" id="PTHR12483:SF27">
    <property type="entry name" value="COPPER TRANSPORT PROTEIN CTR1"/>
    <property type="match status" value="1"/>
</dbReference>
<protein>
    <recommendedName>
        <fullName evidence="5">Copper transport protein</fullName>
    </recommendedName>
</protein>
<proteinExistence type="inferred from homology"/>
<accession>A0AAV2YVL9</accession>
<keyword evidence="5" id="KW-0186">Copper</keyword>
<evidence type="ECO:0000256" key="2">
    <source>
        <dbReference type="ARBA" id="ARBA00022692"/>
    </source>
</evidence>
<dbReference type="Pfam" id="PF04145">
    <property type="entry name" value="Ctr"/>
    <property type="match status" value="1"/>
</dbReference>
<dbReference type="InterPro" id="IPR007274">
    <property type="entry name" value="Cop_transporter"/>
</dbReference>
<evidence type="ECO:0000313" key="8">
    <source>
        <dbReference type="Proteomes" id="UP001146120"/>
    </source>
</evidence>
<dbReference type="AlphaFoldDB" id="A0AAV2YVL9"/>
<keyword evidence="5" id="KW-0813">Transport</keyword>
<evidence type="ECO:0000256" key="1">
    <source>
        <dbReference type="ARBA" id="ARBA00004141"/>
    </source>
</evidence>
<evidence type="ECO:0000256" key="5">
    <source>
        <dbReference type="RuleBase" id="RU367022"/>
    </source>
</evidence>
<evidence type="ECO:0000256" key="6">
    <source>
        <dbReference type="SAM" id="SignalP"/>
    </source>
</evidence>
<gene>
    <name evidence="7" type="ORF">N0F65_000675</name>
</gene>
<evidence type="ECO:0000256" key="4">
    <source>
        <dbReference type="ARBA" id="ARBA00023136"/>
    </source>
</evidence>
<keyword evidence="2 5" id="KW-0812">Transmembrane</keyword>
<dbReference type="GO" id="GO:0005375">
    <property type="term" value="F:copper ion transmembrane transporter activity"/>
    <property type="evidence" value="ECO:0007669"/>
    <property type="project" value="UniProtKB-UniRule"/>
</dbReference>